<dbReference type="InterPro" id="IPR014284">
    <property type="entry name" value="RNA_pol_sigma-70_dom"/>
</dbReference>
<evidence type="ECO:0000259" key="6">
    <source>
        <dbReference type="Pfam" id="PF08281"/>
    </source>
</evidence>
<comment type="caution">
    <text evidence="7">The sequence shown here is derived from an EMBL/GenBank/DDBJ whole genome shotgun (WGS) entry which is preliminary data.</text>
</comment>
<keyword evidence="4" id="KW-0804">Transcription</keyword>
<dbReference type="PANTHER" id="PTHR43133">
    <property type="entry name" value="RNA POLYMERASE ECF-TYPE SIGMA FACTO"/>
    <property type="match status" value="1"/>
</dbReference>
<accession>K1K4R6</accession>
<dbReference type="SUPFAM" id="SSF88659">
    <property type="entry name" value="Sigma3 and sigma4 domains of RNA polymerase sigma factors"/>
    <property type="match status" value="1"/>
</dbReference>
<dbReference type="Pfam" id="PF04542">
    <property type="entry name" value="Sigma70_r2"/>
    <property type="match status" value="1"/>
</dbReference>
<comment type="similarity">
    <text evidence="1">Belongs to the sigma-70 factor family. ECF subfamily.</text>
</comment>
<evidence type="ECO:0000256" key="3">
    <source>
        <dbReference type="ARBA" id="ARBA00023082"/>
    </source>
</evidence>
<gene>
    <name evidence="7" type="ORF">HMPREF1171_03454</name>
</gene>
<reference evidence="7 8" key="1">
    <citation type="submission" date="2012-06" db="EMBL/GenBank/DDBJ databases">
        <title>The Genome Sequence of Aeromonas hydrophila SSU.</title>
        <authorList>
            <consortium name="The Broad Institute Genome Sequencing Platform"/>
            <person name="Earl A."/>
            <person name="Ward D."/>
            <person name="Feldgarden M."/>
            <person name="Gevers D."/>
            <person name="Chopra A."/>
            <person name="Walker B."/>
            <person name="Young S.K."/>
            <person name="Zeng Q."/>
            <person name="Gargeya S."/>
            <person name="Fitzgerald M."/>
            <person name="Haas B."/>
            <person name="Abouelleil A."/>
            <person name="Alvarado L."/>
            <person name="Arachchi H.M."/>
            <person name="Berlin A.M."/>
            <person name="Chapman S.B."/>
            <person name="Goldberg J."/>
            <person name="Griggs A."/>
            <person name="Gujja S."/>
            <person name="Hansen M."/>
            <person name="Howarth C."/>
            <person name="Imamovic A."/>
            <person name="Larimer J."/>
            <person name="McCowan C."/>
            <person name="Montmayeur A."/>
            <person name="Murphy C."/>
            <person name="Neiman D."/>
            <person name="Pearson M."/>
            <person name="Priest M."/>
            <person name="Roberts A."/>
            <person name="Saif S."/>
            <person name="Shea T."/>
            <person name="Sisk P."/>
            <person name="Sykes S."/>
            <person name="Wortman J."/>
            <person name="Nusbaum C."/>
            <person name="Birren B."/>
        </authorList>
    </citation>
    <scope>NUCLEOTIDE SEQUENCE [LARGE SCALE GENOMIC DNA]</scope>
    <source>
        <strain evidence="7 8">SSU</strain>
    </source>
</reference>
<evidence type="ECO:0000313" key="8">
    <source>
        <dbReference type="Proteomes" id="UP000005149"/>
    </source>
</evidence>
<keyword evidence="8" id="KW-1185">Reference proteome</keyword>
<dbReference type="PANTHER" id="PTHR43133:SF63">
    <property type="entry name" value="RNA POLYMERASE SIGMA FACTOR FECI-RELATED"/>
    <property type="match status" value="1"/>
</dbReference>
<dbReference type="InterPro" id="IPR013324">
    <property type="entry name" value="RNA_pol_sigma_r3/r4-like"/>
</dbReference>
<organism evidence="7 8">
    <name type="scientific">Aeromonas dhakensis</name>
    <dbReference type="NCBI Taxonomy" id="196024"/>
    <lineage>
        <taxon>Bacteria</taxon>
        <taxon>Pseudomonadati</taxon>
        <taxon>Pseudomonadota</taxon>
        <taxon>Gammaproteobacteria</taxon>
        <taxon>Aeromonadales</taxon>
        <taxon>Aeromonadaceae</taxon>
        <taxon>Aeromonas</taxon>
    </lineage>
</organism>
<dbReference type="HOGENOM" id="CLU_047691_12_1_6"/>
<dbReference type="Gene3D" id="1.10.10.10">
    <property type="entry name" value="Winged helix-like DNA-binding domain superfamily/Winged helix DNA-binding domain"/>
    <property type="match status" value="1"/>
</dbReference>
<dbReference type="InterPro" id="IPR013249">
    <property type="entry name" value="RNA_pol_sigma70_r4_t2"/>
</dbReference>
<keyword evidence="2" id="KW-0805">Transcription regulation</keyword>
<evidence type="ECO:0000313" key="7">
    <source>
        <dbReference type="EMBL" id="EKB26754.1"/>
    </source>
</evidence>
<dbReference type="InterPro" id="IPR013325">
    <property type="entry name" value="RNA_pol_sigma_r2"/>
</dbReference>
<dbReference type="SUPFAM" id="SSF88946">
    <property type="entry name" value="Sigma2 domain of RNA polymerase sigma factors"/>
    <property type="match status" value="1"/>
</dbReference>
<evidence type="ECO:0000256" key="1">
    <source>
        <dbReference type="ARBA" id="ARBA00010641"/>
    </source>
</evidence>
<dbReference type="InterPro" id="IPR007627">
    <property type="entry name" value="RNA_pol_sigma70_r2"/>
</dbReference>
<evidence type="ECO:0000256" key="4">
    <source>
        <dbReference type="ARBA" id="ARBA00023163"/>
    </source>
</evidence>
<name>K1K4R6_9GAMM</name>
<sequence length="172" mass="19275">MEMGTGSFQAQLHRLYQEHHGWLCSLLRRRLGNSCDAADLAHDIYLQLLRKGHIPTAAECRRHLMQIAKGKVIDLYRRRALEARYLEQQSYQPDAQAPSEELRAMQREALGAVASALQRQSPKIRQALLLSRLGGLGYQDIASQLQVSVSSVEKYIAQGVQSCHRSRPGGGI</sequence>
<dbReference type="GO" id="GO:0003677">
    <property type="term" value="F:DNA binding"/>
    <property type="evidence" value="ECO:0007669"/>
    <property type="project" value="InterPro"/>
</dbReference>
<dbReference type="InterPro" id="IPR039425">
    <property type="entry name" value="RNA_pol_sigma-70-like"/>
</dbReference>
<dbReference type="GO" id="GO:0016987">
    <property type="term" value="F:sigma factor activity"/>
    <property type="evidence" value="ECO:0007669"/>
    <property type="project" value="UniProtKB-KW"/>
</dbReference>
<dbReference type="PATRIC" id="fig|1073377.4.peg.3513"/>
<dbReference type="NCBIfam" id="TIGR02937">
    <property type="entry name" value="sigma70-ECF"/>
    <property type="match status" value="1"/>
</dbReference>
<keyword evidence="3" id="KW-0731">Sigma factor</keyword>
<evidence type="ECO:0000256" key="2">
    <source>
        <dbReference type="ARBA" id="ARBA00023015"/>
    </source>
</evidence>
<feature type="domain" description="RNA polymerase sigma factor 70 region 4 type 2" evidence="6">
    <location>
        <begin position="113"/>
        <end position="163"/>
    </location>
</feature>
<evidence type="ECO:0000259" key="5">
    <source>
        <dbReference type="Pfam" id="PF04542"/>
    </source>
</evidence>
<dbReference type="InterPro" id="IPR036388">
    <property type="entry name" value="WH-like_DNA-bd_sf"/>
</dbReference>
<dbReference type="Gene3D" id="1.10.1740.10">
    <property type="match status" value="1"/>
</dbReference>
<dbReference type="GO" id="GO:0006352">
    <property type="term" value="P:DNA-templated transcription initiation"/>
    <property type="evidence" value="ECO:0007669"/>
    <property type="project" value="InterPro"/>
</dbReference>
<dbReference type="EMBL" id="AGWR01000032">
    <property type="protein sequence ID" value="EKB26754.1"/>
    <property type="molecule type" value="Genomic_DNA"/>
</dbReference>
<dbReference type="Pfam" id="PF08281">
    <property type="entry name" value="Sigma70_r4_2"/>
    <property type="match status" value="1"/>
</dbReference>
<dbReference type="AlphaFoldDB" id="K1K4R6"/>
<proteinExistence type="inferred from homology"/>
<dbReference type="Proteomes" id="UP000005149">
    <property type="component" value="Unassembled WGS sequence"/>
</dbReference>
<protein>
    <submittedName>
        <fullName evidence="7">Sigma-70 family RNA polymerase sigma factor</fullName>
    </submittedName>
</protein>
<feature type="domain" description="RNA polymerase sigma-70 region 2" evidence="5">
    <location>
        <begin position="15"/>
        <end position="80"/>
    </location>
</feature>